<gene>
    <name evidence="1" type="ORF">BpHYR1_044701</name>
</gene>
<proteinExistence type="predicted"/>
<dbReference type="Proteomes" id="UP000276133">
    <property type="component" value="Unassembled WGS sequence"/>
</dbReference>
<evidence type="ECO:0000313" key="1">
    <source>
        <dbReference type="EMBL" id="RMZ99875.1"/>
    </source>
</evidence>
<dbReference type="AlphaFoldDB" id="A0A3M7PL67"/>
<sequence length="62" mass="7308">MTENVVGPGNWGRFTQNHWTHKKMESKQWHQDNGCLKTYYQNGYVRNDYYLLKTGSACHPTS</sequence>
<name>A0A3M7PL67_BRAPC</name>
<keyword evidence="2" id="KW-1185">Reference proteome</keyword>
<comment type="caution">
    <text evidence="1">The sequence shown here is derived from an EMBL/GenBank/DDBJ whole genome shotgun (WGS) entry which is preliminary data.</text>
</comment>
<dbReference type="EMBL" id="REGN01010008">
    <property type="protein sequence ID" value="RMZ99875.1"/>
    <property type="molecule type" value="Genomic_DNA"/>
</dbReference>
<organism evidence="1 2">
    <name type="scientific">Brachionus plicatilis</name>
    <name type="common">Marine rotifer</name>
    <name type="synonym">Brachionus muelleri</name>
    <dbReference type="NCBI Taxonomy" id="10195"/>
    <lineage>
        <taxon>Eukaryota</taxon>
        <taxon>Metazoa</taxon>
        <taxon>Spiralia</taxon>
        <taxon>Gnathifera</taxon>
        <taxon>Rotifera</taxon>
        <taxon>Eurotatoria</taxon>
        <taxon>Monogononta</taxon>
        <taxon>Pseudotrocha</taxon>
        <taxon>Ploima</taxon>
        <taxon>Brachionidae</taxon>
        <taxon>Brachionus</taxon>
    </lineage>
</organism>
<evidence type="ECO:0000313" key="2">
    <source>
        <dbReference type="Proteomes" id="UP000276133"/>
    </source>
</evidence>
<reference evidence="1 2" key="1">
    <citation type="journal article" date="2018" name="Sci. Rep.">
        <title>Genomic signatures of local adaptation to the degree of environmental predictability in rotifers.</title>
        <authorList>
            <person name="Franch-Gras L."/>
            <person name="Hahn C."/>
            <person name="Garcia-Roger E.M."/>
            <person name="Carmona M.J."/>
            <person name="Serra M."/>
            <person name="Gomez A."/>
        </authorList>
    </citation>
    <scope>NUCLEOTIDE SEQUENCE [LARGE SCALE GENOMIC DNA]</scope>
    <source>
        <strain evidence="1">HYR1</strain>
    </source>
</reference>
<protein>
    <submittedName>
        <fullName evidence="1">Uncharacterized protein</fullName>
    </submittedName>
</protein>
<accession>A0A3M7PL67</accession>